<sequence length="145" mass="16704">MTRLIKDYWSGLEARERRLIQLGGPIILLLVGYLLVWQPIQERREASSTGVQQEENLVAFLQGLGGQLQPIESMSERQWQALAQSQGLRQVEVTEDAGRWLIRAQAREPRQVERFLQAAGQQGWHWDAIDLQGRPLQLQLELRPL</sequence>
<name>A0A1I1G3G0_9GAMM</name>
<keyword evidence="1" id="KW-1133">Transmembrane helix</keyword>
<keyword evidence="1" id="KW-0472">Membrane</keyword>
<organism evidence="2 3">
    <name type="scientific">Marinospirillum celere</name>
    <dbReference type="NCBI Taxonomy" id="1122252"/>
    <lineage>
        <taxon>Bacteria</taxon>
        <taxon>Pseudomonadati</taxon>
        <taxon>Pseudomonadota</taxon>
        <taxon>Gammaproteobacteria</taxon>
        <taxon>Oceanospirillales</taxon>
        <taxon>Oceanospirillaceae</taxon>
        <taxon>Marinospirillum</taxon>
    </lineage>
</organism>
<accession>A0A1I1G3G0</accession>
<dbReference type="RefSeq" id="WP_091961081.1">
    <property type="nucleotide sequence ID" value="NZ_FOLH01000002.1"/>
</dbReference>
<evidence type="ECO:0000256" key="1">
    <source>
        <dbReference type="SAM" id="Phobius"/>
    </source>
</evidence>
<dbReference type="EMBL" id="FOLH01000002">
    <property type="protein sequence ID" value="SFC06051.1"/>
    <property type="molecule type" value="Genomic_DNA"/>
</dbReference>
<proteinExistence type="predicted"/>
<dbReference type="AlphaFoldDB" id="A0A1I1G3G0"/>
<dbReference type="GO" id="GO:0015628">
    <property type="term" value="P:protein secretion by the type II secretion system"/>
    <property type="evidence" value="ECO:0007669"/>
    <property type="project" value="InterPro"/>
</dbReference>
<evidence type="ECO:0000313" key="3">
    <source>
        <dbReference type="Proteomes" id="UP000199058"/>
    </source>
</evidence>
<dbReference type="GO" id="GO:0015627">
    <property type="term" value="C:type II protein secretion system complex"/>
    <property type="evidence" value="ECO:0007669"/>
    <property type="project" value="InterPro"/>
</dbReference>
<dbReference type="Pfam" id="PF04612">
    <property type="entry name" value="T2SSM"/>
    <property type="match status" value="1"/>
</dbReference>
<protein>
    <submittedName>
        <fullName evidence="2">Type II secretion system (T2SS), protein M</fullName>
    </submittedName>
</protein>
<dbReference type="InterPro" id="IPR007690">
    <property type="entry name" value="T2SS_GspM"/>
</dbReference>
<evidence type="ECO:0000313" key="2">
    <source>
        <dbReference type="EMBL" id="SFC06051.1"/>
    </source>
</evidence>
<keyword evidence="1" id="KW-0812">Transmembrane</keyword>
<keyword evidence="3" id="KW-1185">Reference proteome</keyword>
<dbReference type="OrthoDB" id="6119089at2"/>
<dbReference type="Proteomes" id="UP000199058">
    <property type="component" value="Unassembled WGS sequence"/>
</dbReference>
<gene>
    <name evidence="2" type="ORF">SAMN05660443_1377</name>
</gene>
<reference evidence="2 3" key="1">
    <citation type="submission" date="2016-10" db="EMBL/GenBank/DDBJ databases">
        <authorList>
            <person name="de Groot N.N."/>
        </authorList>
    </citation>
    <scope>NUCLEOTIDE SEQUENCE [LARGE SCALE GENOMIC DNA]</scope>
    <source>
        <strain evidence="2 3">DSM 18438</strain>
    </source>
</reference>
<feature type="transmembrane region" description="Helical" evidence="1">
    <location>
        <begin position="20"/>
        <end position="37"/>
    </location>
</feature>
<dbReference type="STRING" id="1122252.SAMN05660443_1377"/>